<dbReference type="PIRSF" id="PIRSF000337">
    <property type="entry name" value="NTA_MOA"/>
    <property type="match status" value="1"/>
</dbReference>
<dbReference type="PANTHER" id="PTHR30011:SF16">
    <property type="entry name" value="C2H2 FINGER DOMAIN TRANSCRIPTION FACTOR (EUROFUNG)-RELATED"/>
    <property type="match status" value="1"/>
</dbReference>
<dbReference type="Pfam" id="PF00296">
    <property type="entry name" value="Bac_luciferase"/>
    <property type="match status" value="1"/>
</dbReference>
<protein>
    <submittedName>
        <fullName evidence="7">LLM class flavin-dependent oxidoreductase</fullName>
        <ecNumber evidence="7">1.-.-.-</ecNumber>
    </submittedName>
</protein>
<dbReference type="GO" id="GO:0016491">
    <property type="term" value="F:oxidoreductase activity"/>
    <property type="evidence" value="ECO:0007669"/>
    <property type="project" value="UniProtKB-KW"/>
</dbReference>
<reference evidence="8" key="1">
    <citation type="journal article" date="2019" name="Int. J. Syst. Evol. Microbiol.">
        <title>The Global Catalogue of Microorganisms (GCM) 10K type strain sequencing project: providing services to taxonomists for standard genome sequencing and annotation.</title>
        <authorList>
            <consortium name="The Broad Institute Genomics Platform"/>
            <consortium name="The Broad Institute Genome Sequencing Center for Infectious Disease"/>
            <person name="Wu L."/>
            <person name="Ma J."/>
        </authorList>
    </citation>
    <scope>NUCLEOTIDE SEQUENCE [LARGE SCALE GENOMIC DNA]</scope>
    <source>
        <strain evidence="8">JCM 12165</strain>
    </source>
</reference>
<dbReference type="InterPro" id="IPR036661">
    <property type="entry name" value="Luciferase-like_sf"/>
</dbReference>
<dbReference type="Proteomes" id="UP001597145">
    <property type="component" value="Unassembled WGS sequence"/>
</dbReference>
<dbReference type="NCBIfam" id="TIGR03860">
    <property type="entry name" value="FMN_nitrolo"/>
    <property type="match status" value="1"/>
</dbReference>
<feature type="domain" description="Luciferase-like" evidence="6">
    <location>
        <begin position="26"/>
        <end position="383"/>
    </location>
</feature>
<dbReference type="RefSeq" id="WP_343980727.1">
    <property type="nucleotide sequence ID" value="NZ_BAAAJG010000012.1"/>
</dbReference>
<evidence type="ECO:0000313" key="7">
    <source>
        <dbReference type="EMBL" id="MFD1532131.1"/>
    </source>
</evidence>
<evidence type="ECO:0000256" key="5">
    <source>
        <dbReference type="ARBA" id="ARBA00033748"/>
    </source>
</evidence>
<dbReference type="InterPro" id="IPR016215">
    <property type="entry name" value="NTA_MOA"/>
</dbReference>
<evidence type="ECO:0000256" key="3">
    <source>
        <dbReference type="ARBA" id="ARBA00023002"/>
    </source>
</evidence>
<comment type="similarity">
    <text evidence="5">Belongs to the NtaA/SnaA/DszA monooxygenase family.</text>
</comment>
<dbReference type="Gene3D" id="3.20.20.30">
    <property type="entry name" value="Luciferase-like domain"/>
    <property type="match status" value="1"/>
</dbReference>
<evidence type="ECO:0000259" key="6">
    <source>
        <dbReference type="Pfam" id="PF00296"/>
    </source>
</evidence>
<dbReference type="EMBL" id="JBHUCP010000017">
    <property type="protein sequence ID" value="MFD1532131.1"/>
    <property type="molecule type" value="Genomic_DNA"/>
</dbReference>
<evidence type="ECO:0000313" key="8">
    <source>
        <dbReference type="Proteomes" id="UP001597145"/>
    </source>
</evidence>
<dbReference type="PANTHER" id="PTHR30011">
    <property type="entry name" value="ALKANESULFONATE MONOOXYGENASE-RELATED"/>
    <property type="match status" value="1"/>
</dbReference>
<keyword evidence="2" id="KW-0288">FMN</keyword>
<name>A0ABW4FNP0_9PSEU</name>
<comment type="caution">
    <text evidence="7">The sequence shown here is derived from an EMBL/GenBank/DDBJ whole genome shotgun (WGS) entry which is preliminary data.</text>
</comment>
<dbReference type="EC" id="1.-.-.-" evidence="7"/>
<dbReference type="SUPFAM" id="SSF51679">
    <property type="entry name" value="Bacterial luciferase-like"/>
    <property type="match status" value="1"/>
</dbReference>
<accession>A0ABW4FNP0</accession>
<proteinExistence type="inferred from homology"/>
<gene>
    <name evidence="7" type="ORF">ACFSCY_22115</name>
</gene>
<dbReference type="CDD" id="cd01095">
    <property type="entry name" value="Nitrilotriacetate_monoxgenase"/>
    <property type="match status" value="1"/>
</dbReference>
<evidence type="ECO:0000256" key="4">
    <source>
        <dbReference type="ARBA" id="ARBA00023033"/>
    </source>
</evidence>
<evidence type="ECO:0000256" key="1">
    <source>
        <dbReference type="ARBA" id="ARBA00022630"/>
    </source>
</evidence>
<keyword evidence="8" id="KW-1185">Reference proteome</keyword>
<keyword evidence="3 7" id="KW-0560">Oxidoreductase</keyword>
<dbReference type="InterPro" id="IPR011251">
    <property type="entry name" value="Luciferase-like_dom"/>
</dbReference>
<dbReference type="InterPro" id="IPR051260">
    <property type="entry name" value="Diverse_substr_monoxygenases"/>
</dbReference>
<sequence>MNERMILTATVMGLGMHHGAWRLRDGDPFDYADPDYYAQIATTGEAGALHAIFLADTLDVSEERFARPNLGALDPAVVLAVMAAHTDRIGLVGTSSTTFNEPFNLARRFASLDAMSRGRAGWNAVTTFVPAVAGNFGGTPLPPHEERYARAEEFLDVVIDLWESWEPDATVGDKASGVFVDPARVHVLDHRGPHFAVRGPSTLPRSRQGRPVIFQAGASEGGRELAARYADVVFTAQNTLGAATAFRADIRRRATAHGRSPDEIKVLPGLLPVVGSTTAEARARKEALDELRGIGPELEKLAMRVGVPVTELRLDEPLPVELIRTNGAFRGSHGFRDAAVELATREGLTVRELLYANGGGHLQVVGTPEEIADTAEAWFTAGGADGFNLMIDAFPTGLDSVVDHVLPLLRKRCLFQHDYAGATLRVNLGLPPHPSQPWK</sequence>
<keyword evidence="1" id="KW-0285">Flavoprotein</keyword>
<organism evidence="7 8">
    <name type="scientific">Pseudonocardia aurantiaca</name>
    <dbReference type="NCBI Taxonomy" id="75290"/>
    <lineage>
        <taxon>Bacteria</taxon>
        <taxon>Bacillati</taxon>
        <taxon>Actinomycetota</taxon>
        <taxon>Actinomycetes</taxon>
        <taxon>Pseudonocardiales</taxon>
        <taxon>Pseudonocardiaceae</taxon>
        <taxon>Pseudonocardia</taxon>
    </lineage>
</organism>
<keyword evidence="4" id="KW-0503">Monooxygenase</keyword>
<evidence type="ECO:0000256" key="2">
    <source>
        <dbReference type="ARBA" id="ARBA00022643"/>
    </source>
</evidence>